<dbReference type="OrthoDB" id="4690547at2"/>
<dbReference type="GeneID" id="66834090"/>
<dbReference type="RefSeq" id="WP_017680946.1">
    <property type="nucleotide sequence ID" value="NZ_CP023714.1"/>
</dbReference>
<dbReference type="Gene3D" id="3.40.50.720">
    <property type="entry name" value="NAD(P)-binding Rossmann-like Domain"/>
    <property type="match status" value="1"/>
</dbReference>
<name>A0A098BPE0_9NOCA</name>
<evidence type="ECO:0000259" key="4">
    <source>
        <dbReference type="SMART" id="SM00822"/>
    </source>
</evidence>
<accession>A0A098BPE0</accession>
<comment type="similarity">
    <text evidence="1 3">Belongs to the short-chain dehydrogenases/reductases (SDR) family.</text>
</comment>
<dbReference type="SUPFAM" id="SSF51735">
    <property type="entry name" value="NAD(P)-binding Rossmann-fold domains"/>
    <property type="match status" value="1"/>
</dbReference>
<dbReference type="GO" id="GO:0016491">
    <property type="term" value="F:oxidoreductase activity"/>
    <property type="evidence" value="ECO:0007669"/>
    <property type="project" value="UniProtKB-KW"/>
</dbReference>
<dbReference type="PROSITE" id="PS00061">
    <property type="entry name" value="ADH_SHORT"/>
    <property type="match status" value="1"/>
</dbReference>
<dbReference type="InterPro" id="IPR002347">
    <property type="entry name" value="SDR_fam"/>
</dbReference>
<protein>
    <submittedName>
        <fullName evidence="5">Putative oxidoreductase SadH</fullName>
        <ecNumber evidence="5">1.-.-.-</ecNumber>
    </submittedName>
</protein>
<dbReference type="InterPro" id="IPR036291">
    <property type="entry name" value="NAD(P)-bd_dom_sf"/>
</dbReference>
<dbReference type="PRINTS" id="PR00081">
    <property type="entry name" value="GDHRDH"/>
</dbReference>
<dbReference type="EC" id="1.-.-.-" evidence="5"/>
<dbReference type="Pfam" id="PF00106">
    <property type="entry name" value="adh_short"/>
    <property type="match status" value="1"/>
</dbReference>
<evidence type="ECO:0000256" key="3">
    <source>
        <dbReference type="RuleBase" id="RU000363"/>
    </source>
</evidence>
<dbReference type="Proteomes" id="UP000042997">
    <property type="component" value="Unassembled WGS sequence"/>
</dbReference>
<dbReference type="PRINTS" id="PR00080">
    <property type="entry name" value="SDRFAMILY"/>
</dbReference>
<dbReference type="InterPro" id="IPR020904">
    <property type="entry name" value="Sc_DH/Rdtase_CS"/>
</dbReference>
<keyword evidence="2 5" id="KW-0560">Oxidoreductase</keyword>
<dbReference type="EMBL" id="CCSD01000088">
    <property type="protein sequence ID" value="CDZ90599.1"/>
    <property type="molecule type" value="Genomic_DNA"/>
</dbReference>
<dbReference type="AlphaFoldDB" id="A0A098BPE0"/>
<dbReference type="GO" id="GO:0016020">
    <property type="term" value="C:membrane"/>
    <property type="evidence" value="ECO:0007669"/>
    <property type="project" value="TreeGrafter"/>
</dbReference>
<proteinExistence type="inferred from homology"/>
<dbReference type="eggNOG" id="COG4221">
    <property type="taxonomic scope" value="Bacteria"/>
</dbReference>
<evidence type="ECO:0000256" key="1">
    <source>
        <dbReference type="ARBA" id="ARBA00006484"/>
    </source>
</evidence>
<gene>
    <name evidence="5" type="primary">sadH</name>
    <name evidence="5" type="ORF">RHRU231_740042</name>
</gene>
<evidence type="ECO:0000313" key="6">
    <source>
        <dbReference type="Proteomes" id="UP000042997"/>
    </source>
</evidence>
<dbReference type="SMART" id="SM00822">
    <property type="entry name" value="PKS_KR"/>
    <property type="match status" value="1"/>
</dbReference>
<sequence>MSPTVFTGKTCVVTGAGSGIGRALAENLAGRGARLALSDIDGSTLAETARRCESHGAYVSTALLDVSDRDAVSRYAEEVVAEFGIVHQVYNNAGIAYFGSVLESDFADMERVLAVDYWGVVHGTKAFLPHLVASGDGHVVNISSLFGLLSLGGQSAYNSAKFAVRGFTEALRQEMIAERLPVRVTCVHPGGIRTAVARNATTARGIDAASVAEIFDRRLAFHSPEMAARAIVAGVRRRRARVVIGWEAKGLDMFQRVTGAGYQRVLAVTNPFTVAADRNRK</sequence>
<dbReference type="InterPro" id="IPR057326">
    <property type="entry name" value="KR_dom"/>
</dbReference>
<feature type="domain" description="Ketoreductase" evidence="4">
    <location>
        <begin position="9"/>
        <end position="195"/>
    </location>
</feature>
<dbReference type="CDD" id="cd05233">
    <property type="entry name" value="SDR_c"/>
    <property type="match status" value="1"/>
</dbReference>
<dbReference type="PANTHER" id="PTHR44196:SF1">
    <property type="entry name" value="DEHYDROGENASE_REDUCTASE SDR FAMILY MEMBER 7B"/>
    <property type="match status" value="1"/>
</dbReference>
<reference evidence="5 6" key="1">
    <citation type="journal article" date="2014" name="Genome Announc.">
        <title>Draft Genome Sequence of Propane- and Butane-Oxidizing Actinobacterium Rhodococcus ruber IEGM 231.</title>
        <authorList>
            <person name="Ivshina I.B."/>
            <person name="Kuyukina M.S."/>
            <person name="Krivoruchko A.V."/>
            <person name="Barbe V."/>
            <person name="Fischer C."/>
        </authorList>
    </citation>
    <scope>NUCLEOTIDE SEQUENCE [LARGE SCALE GENOMIC DNA]</scope>
</reference>
<organism evidence="5 6">
    <name type="scientific">Rhodococcus ruber</name>
    <dbReference type="NCBI Taxonomy" id="1830"/>
    <lineage>
        <taxon>Bacteria</taxon>
        <taxon>Bacillati</taxon>
        <taxon>Actinomycetota</taxon>
        <taxon>Actinomycetes</taxon>
        <taxon>Mycobacteriales</taxon>
        <taxon>Nocardiaceae</taxon>
        <taxon>Rhodococcus</taxon>
    </lineage>
</organism>
<evidence type="ECO:0000313" key="5">
    <source>
        <dbReference type="EMBL" id="CDZ90599.1"/>
    </source>
</evidence>
<dbReference type="PANTHER" id="PTHR44196">
    <property type="entry name" value="DEHYDROGENASE/REDUCTASE SDR FAMILY MEMBER 7B"/>
    <property type="match status" value="1"/>
</dbReference>
<evidence type="ECO:0000256" key="2">
    <source>
        <dbReference type="ARBA" id="ARBA00023002"/>
    </source>
</evidence>